<sequence>SPSCGRSASSASRWVVRTSQAWRRIFFAALSYPRVRARAGCNDLLRRLALPSSQVLPALIRLFRVTGREDRWRSRRARVYRSRGPS</sequence>
<dbReference type="EMBL" id="BTRK01000006">
    <property type="protein sequence ID" value="GMR62555.1"/>
    <property type="molecule type" value="Genomic_DNA"/>
</dbReference>
<feature type="non-terminal residue" evidence="1">
    <location>
        <position position="86"/>
    </location>
</feature>
<evidence type="ECO:0000313" key="1">
    <source>
        <dbReference type="EMBL" id="GMR62555.1"/>
    </source>
</evidence>
<dbReference type="Proteomes" id="UP001328107">
    <property type="component" value="Unassembled WGS sequence"/>
</dbReference>
<name>A0AAN5DGW1_9BILA</name>
<dbReference type="AlphaFoldDB" id="A0AAN5DGW1"/>
<accession>A0AAN5DGW1</accession>
<protein>
    <submittedName>
        <fullName evidence="1">Uncharacterized protein</fullName>
    </submittedName>
</protein>
<proteinExistence type="predicted"/>
<feature type="non-terminal residue" evidence="1">
    <location>
        <position position="1"/>
    </location>
</feature>
<comment type="caution">
    <text evidence="1">The sequence shown here is derived from an EMBL/GenBank/DDBJ whole genome shotgun (WGS) entry which is preliminary data.</text>
</comment>
<evidence type="ECO:0000313" key="2">
    <source>
        <dbReference type="Proteomes" id="UP001328107"/>
    </source>
</evidence>
<organism evidence="1 2">
    <name type="scientific">Pristionchus mayeri</name>
    <dbReference type="NCBI Taxonomy" id="1317129"/>
    <lineage>
        <taxon>Eukaryota</taxon>
        <taxon>Metazoa</taxon>
        <taxon>Ecdysozoa</taxon>
        <taxon>Nematoda</taxon>
        <taxon>Chromadorea</taxon>
        <taxon>Rhabditida</taxon>
        <taxon>Rhabditina</taxon>
        <taxon>Diplogasteromorpha</taxon>
        <taxon>Diplogasteroidea</taxon>
        <taxon>Neodiplogasteridae</taxon>
        <taxon>Pristionchus</taxon>
    </lineage>
</organism>
<gene>
    <name evidence="1" type="ORF">PMAYCL1PPCAC_32750</name>
</gene>
<keyword evidence="2" id="KW-1185">Reference proteome</keyword>
<reference evidence="2" key="1">
    <citation type="submission" date="2022-10" db="EMBL/GenBank/DDBJ databases">
        <title>Genome assembly of Pristionchus species.</title>
        <authorList>
            <person name="Yoshida K."/>
            <person name="Sommer R.J."/>
        </authorList>
    </citation>
    <scope>NUCLEOTIDE SEQUENCE [LARGE SCALE GENOMIC DNA]</scope>
    <source>
        <strain evidence="2">RS5460</strain>
    </source>
</reference>